<keyword evidence="5" id="KW-0777">Teichoic acid biosynthesis</keyword>
<dbReference type="InterPro" id="IPR051612">
    <property type="entry name" value="Teichoic_Acid_Biosynth"/>
</dbReference>
<gene>
    <name evidence="9" type="ORF">FQ154_13895</name>
</gene>
<dbReference type="GO" id="GO:0019350">
    <property type="term" value="P:teichoic acid biosynthetic process"/>
    <property type="evidence" value="ECO:0007669"/>
    <property type="project" value="UniProtKB-KW"/>
</dbReference>
<evidence type="ECO:0000313" key="10">
    <source>
        <dbReference type="Proteomes" id="UP000323856"/>
    </source>
</evidence>
<feature type="region of interest" description="Disordered" evidence="7">
    <location>
        <begin position="29"/>
        <end position="54"/>
    </location>
</feature>
<reference evidence="9 10" key="1">
    <citation type="submission" date="2019-07" db="EMBL/GenBank/DDBJ databases">
        <title>Analysis of the biochemical properties, biological activity and biotechnological potential of siderophores and biosurfactants produced by Antarctic psychrotolerant bacteria.</title>
        <authorList>
            <person name="Styczynski M."/>
            <person name="Krucon T."/>
            <person name="Decewicz P."/>
            <person name="Dziewit L."/>
        </authorList>
    </citation>
    <scope>NUCLEOTIDE SEQUENCE [LARGE SCALE GENOMIC DNA]</scope>
    <source>
        <strain evidence="9 10">ANT_H27</strain>
    </source>
</reference>
<accession>A0A5B0EAY4</accession>
<comment type="similarity">
    <text evidence="2">Belongs to the CDP-glycerol glycerophosphotransferase family.</text>
</comment>
<organism evidence="9 10">
    <name type="scientific">Paeniglutamicibacter gangotriensis</name>
    <dbReference type="NCBI Taxonomy" id="254787"/>
    <lineage>
        <taxon>Bacteria</taxon>
        <taxon>Bacillati</taxon>
        <taxon>Actinomycetota</taxon>
        <taxon>Actinomycetes</taxon>
        <taxon>Micrococcales</taxon>
        <taxon>Micrococcaceae</taxon>
        <taxon>Paeniglutamicibacter</taxon>
    </lineage>
</organism>
<dbReference type="Pfam" id="PF04464">
    <property type="entry name" value="Glyphos_transf"/>
    <property type="match status" value="1"/>
</dbReference>
<evidence type="ECO:0000259" key="8">
    <source>
        <dbReference type="Pfam" id="PF00534"/>
    </source>
</evidence>
<dbReference type="PANTHER" id="PTHR37316">
    <property type="entry name" value="TEICHOIC ACID GLYCEROL-PHOSPHATE PRIMASE"/>
    <property type="match status" value="1"/>
</dbReference>
<dbReference type="Gene3D" id="3.40.50.2000">
    <property type="entry name" value="Glycogen Phosphorylase B"/>
    <property type="match status" value="1"/>
</dbReference>
<keyword evidence="4 9" id="KW-0808">Transferase</keyword>
<feature type="domain" description="Glycosyl transferase family 1" evidence="8">
    <location>
        <begin position="732"/>
        <end position="875"/>
    </location>
</feature>
<dbReference type="GO" id="GO:0005886">
    <property type="term" value="C:plasma membrane"/>
    <property type="evidence" value="ECO:0007669"/>
    <property type="project" value="UniProtKB-SubCell"/>
</dbReference>
<evidence type="ECO:0000256" key="1">
    <source>
        <dbReference type="ARBA" id="ARBA00004202"/>
    </source>
</evidence>
<dbReference type="GO" id="GO:0047355">
    <property type="term" value="F:CDP-glycerol glycerophosphotransferase activity"/>
    <property type="evidence" value="ECO:0007669"/>
    <property type="project" value="InterPro"/>
</dbReference>
<keyword evidence="6" id="KW-0472">Membrane</keyword>
<dbReference type="Gene3D" id="3.40.50.11820">
    <property type="match status" value="1"/>
</dbReference>
<dbReference type="CDD" id="cd03811">
    <property type="entry name" value="GT4_GT28_WabH-like"/>
    <property type="match status" value="1"/>
</dbReference>
<dbReference type="InterPro" id="IPR007554">
    <property type="entry name" value="Glycerophosphate_synth"/>
</dbReference>
<proteinExistence type="inferred from homology"/>
<comment type="subcellular location">
    <subcellularLocation>
        <location evidence="1">Cell membrane</location>
        <topology evidence="1">Peripheral membrane protein</topology>
    </subcellularLocation>
</comment>
<protein>
    <submittedName>
        <fullName evidence="9">Glycosyltransferase</fullName>
    </submittedName>
</protein>
<evidence type="ECO:0000256" key="7">
    <source>
        <dbReference type="SAM" id="MobiDB-lite"/>
    </source>
</evidence>
<evidence type="ECO:0000256" key="3">
    <source>
        <dbReference type="ARBA" id="ARBA00022475"/>
    </source>
</evidence>
<dbReference type="OrthoDB" id="9801573at2"/>
<name>A0A5B0EAY4_9MICC</name>
<dbReference type="AlphaFoldDB" id="A0A5B0EAY4"/>
<evidence type="ECO:0000256" key="2">
    <source>
        <dbReference type="ARBA" id="ARBA00010488"/>
    </source>
</evidence>
<evidence type="ECO:0000256" key="6">
    <source>
        <dbReference type="ARBA" id="ARBA00023136"/>
    </source>
</evidence>
<sequence>MGYSTTEARPVPSALDERHVGADIRAHGTASASSLANQAVRRHRKPQHEGLTDLNTKEALKKLAKQTRKAAASEAYATALKLPIRRGTVLYESFSGNGMLCNPEALFHELNTRPDTKHLRHIWVLASFEDYAETIKRYRGDRGVRFVKYRSPAYFSALARSEYLVNNATFPWEFMKRPGQTYVNAWHGTPLKKMGYDVEGGAADTRNIVRNFVQADYLVAGNERMRDMYMRAYRMTNIFEGAVLQCGYPRIDRQLVTDTDRALANTVLADVGITLDGRKTVIYAPTWKGASFYAPANDAAMLLGTVNELESRLGAGYQVLLKVHQTVYRAAGSMPEAAGRLVPNALPTNVLLGLTDVLITDYSSVFYDFLATGRPVAFHIPDLEDYEEKRGTYDGPQALPGPVTRTTDELATRILGFAGEEDGPWRERYESARREFTALEDGTSSSRVVDQVFLGKEQRGTLRGHADGRESMLLYLGGMFSNGITTSALNLLNNIDYERYDVSVFYSYSRNSDRQKNAELIDPRARQFPRQGGLNATFAERARYKKQLEAGLESGRDHRATPDPVWDREWHRCFGDSRFDYIVDFSGYGPFWDFILLRGKAKMHTIWLHNDLMSDSRRNVHGKLTMKRHLESVFTTYQNFDRLVSVSADLADVNREHLGAFAAKDKFVSAVNTIDEVRVQRMTAEPAGDDSVTLDSPHLADALKRLAVQFGPEVLQNQVSRAAALALHFPAEDGHKTTFVTVGRMSPEKNQERLIRAFAKVHATYPDTRLMLIGSGPLQPSLRSVAAGLGIQRDVVFTGLQNNPYILMKNADCFVLSSDYEGQPMVILEARTLGLPIITTAFGSVGSAVPPGVGLIVDRDVDALAAGMESYLLDGVPVQPFDPDAYNSDAMDQFYRAIGARAVDKAVAS</sequence>
<dbReference type="InterPro" id="IPR001296">
    <property type="entry name" value="Glyco_trans_1"/>
</dbReference>
<dbReference type="InterPro" id="IPR043149">
    <property type="entry name" value="TagF_N"/>
</dbReference>
<keyword evidence="3" id="KW-1003">Cell membrane</keyword>
<dbReference type="Proteomes" id="UP000323856">
    <property type="component" value="Unassembled WGS sequence"/>
</dbReference>
<dbReference type="GO" id="GO:0016757">
    <property type="term" value="F:glycosyltransferase activity"/>
    <property type="evidence" value="ECO:0007669"/>
    <property type="project" value="InterPro"/>
</dbReference>
<dbReference type="Pfam" id="PF00534">
    <property type="entry name" value="Glycos_transf_1"/>
    <property type="match status" value="1"/>
</dbReference>
<dbReference type="PANTHER" id="PTHR37316:SF3">
    <property type="entry name" value="TEICHOIC ACID GLYCEROL-PHOSPHATE TRANSFERASE"/>
    <property type="match status" value="1"/>
</dbReference>
<evidence type="ECO:0000256" key="4">
    <source>
        <dbReference type="ARBA" id="ARBA00022679"/>
    </source>
</evidence>
<dbReference type="InterPro" id="IPR043148">
    <property type="entry name" value="TagF_C"/>
</dbReference>
<dbReference type="SUPFAM" id="SSF53756">
    <property type="entry name" value="UDP-Glycosyltransferase/glycogen phosphorylase"/>
    <property type="match status" value="2"/>
</dbReference>
<dbReference type="Gene3D" id="3.40.50.12580">
    <property type="match status" value="1"/>
</dbReference>
<dbReference type="EMBL" id="VOBL01000015">
    <property type="protein sequence ID" value="KAA0975335.1"/>
    <property type="molecule type" value="Genomic_DNA"/>
</dbReference>
<evidence type="ECO:0000313" key="9">
    <source>
        <dbReference type="EMBL" id="KAA0975335.1"/>
    </source>
</evidence>
<evidence type="ECO:0000256" key="5">
    <source>
        <dbReference type="ARBA" id="ARBA00022944"/>
    </source>
</evidence>
<comment type="caution">
    <text evidence="9">The sequence shown here is derived from an EMBL/GenBank/DDBJ whole genome shotgun (WGS) entry which is preliminary data.</text>
</comment>